<gene>
    <name evidence="9" type="ordered locus">CHU_1244</name>
</gene>
<evidence type="ECO:0000256" key="7">
    <source>
        <dbReference type="ARBA" id="ARBA00023136"/>
    </source>
</evidence>
<evidence type="ECO:0000256" key="3">
    <source>
        <dbReference type="ARBA" id="ARBA00022475"/>
    </source>
</evidence>
<dbReference type="GO" id="GO:0005886">
    <property type="term" value="C:plasma membrane"/>
    <property type="evidence" value="ECO:0007669"/>
    <property type="project" value="UniProtKB-SubCell"/>
</dbReference>
<evidence type="ECO:0000256" key="8">
    <source>
        <dbReference type="SAM" id="Phobius"/>
    </source>
</evidence>
<sequence length="94" mass="10624">MDWIVVTGVCASMCTALSLLPQLIKVLRTKKAEDVSYLMLAVLFTGGILWIVYGVMREDWIIIGSNTISVLINIISCWASIKYRPKDKMIKELM</sequence>
<feature type="transmembrane region" description="Helical" evidence="8">
    <location>
        <begin position="61"/>
        <end position="81"/>
    </location>
</feature>
<dbReference type="InterPro" id="IPR047664">
    <property type="entry name" value="SWEET"/>
</dbReference>
<dbReference type="GO" id="GO:0051119">
    <property type="term" value="F:sugar transmembrane transporter activity"/>
    <property type="evidence" value="ECO:0007669"/>
    <property type="project" value="InterPro"/>
</dbReference>
<dbReference type="AlphaFoldDB" id="A0A6N4SQC0"/>
<dbReference type="KEGG" id="chu:CHU_1244"/>
<dbReference type="PANTHER" id="PTHR10791">
    <property type="entry name" value="RAG1-ACTIVATING PROTEIN 1"/>
    <property type="match status" value="1"/>
</dbReference>
<keyword evidence="5" id="KW-0677">Repeat</keyword>
<keyword evidence="7 8" id="KW-0472">Membrane</keyword>
<evidence type="ECO:0000256" key="2">
    <source>
        <dbReference type="ARBA" id="ARBA00022448"/>
    </source>
</evidence>
<dbReference type="Proteomes" id="UP000001822">
    <property type="component" value="Chromosome"/>
</dbReference>
<name>A0A6N4SQC0_CYTH3</name>
<keyword evidence="2" id="KW-0813">Transport</keyword>
<dbReference type="InterPro" id="IPR047662">
    <property type="entry name" value="SemiSWEET"/>
</dbReference>
<evidence type="ECO:0000313" key="9">
    <source>
        <dbReference type="EMBL" id="ABG58516.1"/>
    </source>
</evidence>
<evidence type="ECO:0000256" key="4">
    <source>
        <dbReference type="ARBA" id="ARBA00022692"/>
    </source>
</evidence>
<proteinExistence type="predicted"/>
<evidence type="ECO:0000256" key="1">
    <source>
        <dbReference type="ARBA" id="ARBA00004651"/>
    </source>
</evidence>
<dbReference type="PANTHER" id="PTHR10791:SF30">
    <property type="entry name" value="SUGAR TRANSPORTER SWEET1"/>
    <property type="match status" value="1"/>
</dbReference>
<dbReference type="EMBL" id="CP000383">
    <property type="protein sequence ID" value="ABG58516.1"/>
    <property type="molecule type" value="Genomic_DNA"/>
</dbReference>
<dbReference type="OrthoDB" id="122062at2"/>
<organism evidence="9 10">
    <name type="scientific">Cytophaga hutchinsonii (strain ATCC 33406 / DSM 1761 / CIP 103989 / NBRC 15051 / NCIMB 9469 / D465)</name>
    <dbReference type="NCBI Taxonomy" id="269798"/>
    <lineage>
        <taxon>Bacteria</taxon>
        <taxon>Pseudomonadati</taxon>
        <taxon>Bacteroidota</taxon>
        <taxon>Cytophagia</taxon>
        <taxon>Cytophagales</taxon>
        <taxon>Cytophagaceae</taxon>
        <taxon>Cytophaga</taxon>
    </lineage>
</organism>
<feature type="transmembrane region" description="Helical" evidence="8">
    <location>
        <begin position="6"/>
        <end position="24"/>
    </location>
</feature>
<dbReference type="InterPro" id="IPR004316">
    <property type="entry name" value="SWEET_rpt"/>
</dbReference>
<protein>
    <recommendedName>
        <fullName evidence="11">MtN3 and saliva related transmembrane protein</fullName>
    </recommendedName>
</protein>
<accession>A0A6N4SQC0</accession>
<comment type="subcellular location">
    <subcellularLocation>
        <location evidence="1">Cell membrane</location>
        <topology evidence="1">Multi-pass membrane protein</topology>
    </subcellularLocation>
</comment>
<dbReference type="NCBIfam" id="NF037968">
    <property type="entry name" value="SemiSWEET_2"/>
    <property type="match status" value="1"/>
</dbReference>
<dbReference type="RefSeq" id="WP_011584631.1">
    <property type="nucleotide sequence ID" value="NC_008255.1"/>
</dbReference>
<dbReference type="FunFam" id="1.20.1280.290:FF:000007">
    <property type="entry name" value="Bidirectional sugar transporter SWEET7"/>
    <property type="match status" value="1"/>
</dbReference>
<evidence type="ECO:0000256" key="6">
    <source>
        <dbReference type="ARBA" id="ARBA00022989"/>
    </source>
</evidence>
<dbReference type="Gene3D" id="1.20.1280.290">
    <property type="match status" value="1"/>
</dbReference>
<dbReference type="Pfam" id="PF03083">
    <property type="entry name" value="MtN3_slv"/>
    <property type="match status" value="1"/>
</dbReference>
<keyword evidence="10" id="KW-1185">Reference proteome</keyword>
<keyword evidence="4 8" id="KW-0812">Transmembrane</keyword>
<evidence type="ECO:0008006" key="11">
    <source>
        <dbReference type="Google" id="ProtNLM"/>
    </source>
</evidence>
<feature type="transmembrane region" description="Helical" evidence="8">
    <location>
        <begin position="36"/>
        <end position="55"/>
    </location>
</feature>
<keyword evidence="6 8" id="KW-1133">Transmembrane helix</keyword>
<keyword evidence="3" id="KW-1003">Cell membrane</keyword>
<evidence type="ECO:0000313" key="10">
    <source>
        <dbReference type="Proteomes" id="UP000001822"/>
    </source>
</evidence>
<reference evidence="9 10" key="1">
    <citation type="journal article" date="2007" name="Appl. Environ. Microbiol.">
        <title>Genome sequence of the cellulolytic gliding bacterium Cytophaga hutchinsonii.</title>
        <authorList>
            <person name="Xie G."/>
            <person name="Bruce D.C."/>
            <person name="Challacombe J.F."/>
            <person name="Chertkov O."/>
            <person name="Detter J.C."/>
            <person name="Gilna P."/>
            <person name="Han C.S."/>
            <person name="Lucas S."/>
            <person name="Misra M."/>
            <person name="Myers G.L."/>
            <person name="Richardson P."/>
            <person name="Tapia R."/>
            <person name="Thayer N."/>
            <person name="Thompson L.S."/>
            <person name="Brettin T.S."/>
            <person name="Henrissat B."/>
            <person name="Wilson D.B."/>
            <person name="McBride M.J."/>
        </authorList>
    </citation>
    <scope>NUCLEOTIDE SEQUENCE [LARGE SCALE GENOMIC DNA]</scope>
    <source>
        <strain evidence="10">ATCC 33406 / DSM 1761 / CIP 103989 / NBRC 15051 / NCIMB 9469 / D465</strain>
    </source>
</reference>
<evidence type="ECO:0000256" key="5">
    <source>
        <dbReference type="ARBA" id="ARBA00022737"/>
    </source>
</evidence>